<name>A0AAN8EME7_TRICO</name>
<reference evidence="1 2" key="1">
    <citation type="submission" date="2019-10" db="EMBL/GenBank/DDBJ databases">
        <title>Assembly and Annotation for the nematode Trichostrongylus colubriformis.</title>
        <authorList>
            <person name="Martin J."/>
        </authorList>
    </citation>
    <scope>NUCLEOTIDE SEQUENCE [LARGE SCALE GENOMIC DNA]</scope>
    <source>
        <strain evidence="1">G859</strain>
        <tissue evidence="1">Whole worm</tissue>
    </source>
</reference>
<sequence length="45" mass="5011">VTALDLFLFPMWNSLLTQPFLLMMASNSSTAARLSRSECRNSAFA</sequence>
<gene>
    <name evidence="1" type="ORF">GCK32_022524</name>
</gene>
<comment type="caution">
    <text evidence="1">The sequence shown here is derived from an EMBL/GenBank/DDBJ whole genome shotgun (WGS) entry which is preliminary data.</text>
</comment>
<dbReference type="AlphaFoldDB" id="A0AAN8EME7"/>
<accession>A0AAN8EME7</accession>
<evidence type="ECO:0000313" key="2">
    <source>
        <dbReference type="Proteomes" id="UP001331761"/>
    </source>
</evidence>
<proteinExistence type="predicted"/>
<dbReference type="Proteomes" id="UP001331761">
    <property type="component" value="Unassembled WGS sequence"/>
</dbReference>
<organism evidence="1 2">
    <name type="scientific">Trichostrongylus colubriformis</name>
    <name type="common">Black scour worm</name>
    <dbReference type="NCBI Taxonomy" id="6319"/>
    <lineage>
        <taxon>Eukaryota</taxon>
        <taxon>Metazoa</taxon>
        <taxon>Ecdysozoa</taxon>
        <taxon>Nematoda</taxon>
        <taxon>Chromadorea</taxon>
        <taxon>Rhabditida</taxon>
        <taxon>Rhabditina</taxon>
        <taxon>Rhabditomorpha</taxon>
        <taxon>Strongyloidea</taxon>
        <taxon>Trichostrongylidae</taxon>
        <taxon>Trichostrongylus</taxon>
    </lineage>
</organism>
<feature type="non-terminal residue" evidence="1">
    <location>
        <position position="1"/>
    </location>
</feature>
<evidence type="ECO:0000313" key="1">
    <source>
        <dbReference type="EMBL" id="KAK5964161.1"/>
    </source>
</evidence>
<protein>
    <submittedName>
        <fullName evidence="1">Uncharacterized protein</fullName>
    </submittedName>
</protein>
<dbReference type="EMBL" id="WIXE01026140">
    <property type="protein sequence ID" value="KAK5964161.1"/>
    <property type="molecule type" value="Genomic_DNA"/>
</dbReference>
<keyword evidence="2" id="KW-1185">Reference proteome</keyword>